<dbReference type="AlphaFoldDB" id="A0A395LW09"/>
<dbReference type="NCBIfam" id="TIGR02765">
    <property type="entry name" value="crypto_DASH"/>
    <property type="match status" value="1"/>
</dbReference>
<dbReference type="Gene3D" id="1.25.40.80">
    <property type="match status" value="1"/>
</dbReference>
<keyword evidence="4 6" id="KW-0274">FAD</keyword>
<comment type="cofactor">
    <cofactor evidence="8">
        <name>(6R)-5,10-methylene-5,6,7,8-tetrahydrofolate</name>
        <dbReference type="ChEBI" id="CHEBI:15636"/>
    </cofactor>
    <text evidence="8">Binds 1 5,10-methenyltetrahydrofolate (MTHF) per subunit.</text>
</comment>
<dbReference type="InterPro" id="IPR005101">
    <property type="entry name" value="Cryptochr/Photolyase_FAD-bd"/>
</dbReference>
<dbReference type="PANTHER" id="PTHR11455">
    <property type="entry name" value="CRYPTOCHROME"/>
    <property type="match status" value="1"/>
</dbReference>
<dbReference type="InterPro" id="IPR014133">
    <property type="entry name" value="Cry_DASH"/>
</dbReference>
<dbReference type="Pfam" id="PF03441">
    <property type="entry name" value="FAD_binding_7"/>
    <property type="match status" value="1"/>
</dbReference>
<evidence type="ECO:0000256" key="6">
    <source>
        <dbReference type="PIRSR" id="PIRSR602081-1"/>
    </source>
</evidence>
<dbReference type="Proteomes" id="UP000266389">
    <property type="component" value="Unassembled WGS sequence"/>
</dbReference>
<gene>
    <name evidence="10" type="ORF">D0433_13765</name>
</gene>
<dbReference type="InterPro" id="IPR014729">
    <property type="entry name" value="Rossmann-like_a/b/a_fold"/>
</dbReference>
<dbReference type="PRINTS" id="PR00147">
    <property type="entry name" value="DNAPHOTLYASE"/>
</dbReference>
<evidence type="ECO:0000256" key="4">
    <source>
        <dbReference type="ARBA" id="ARBA00022827"/>
    </source>
</evidence>
<dbReference type="EMBL" id="PHFL01000072">
    <property type="protein sequence ID" value="RFM22882.1"/>
    <property type="molecule type" value="Genomic_DNA"/>
</dbReference>
<dbReference type="Gene3D" id="1.10.579.10">
    <property type="entry name" value="DNA Cyclobutane Dipyrimidine Photolyase, subunit A, domain 3"/>
    <property type="match status" value="1"/>
</dbReference>
<dbReference type="GO" id="GO:0000719">
    <property type="term" value="P:photoreactive repair"/>
    <property type="evidence" value="ECO:0007669"/>
    <property type="project" value="TreeGrafter"/>
</dbReference>
<feature type="site" description="Electron transfer via tryptophanyl radical" evidence="7">
    <location>
        <position position="393"/>
    </location>
</feature>
<feature type="binding site" evidence="6">
    <location>
        <begin position="383"/>
        <end position="385"/>
    </location>
    <ligand>
        <name>FAD</name>
        <dbReference type="ChEBI" id="CHEBI:57692"/>
    </ligand>
</feature>
<evidence type="ECO:0000256" key="5">
    <source>
        <dbReference type="ARBA" id="ARBA00022991"/>
    </source>
</evidence>
<reference evidence="10 11" key="1">
    <citation type="journal article" date="2011" name="ISME J.">
        <title>Community ecology of hot spring cyanobacterial mats: predominant populations and their functional potential.</title>
        <authorList>
            <person name="Klatt C.G."/>
            <person name="Wood J.M."/>
            <person name="Rusch D.B."/>
            <person name="Bateson M.M."/>
            <person name="Hamamura N."/>
            <person name="Heidelberg J.F."/>
            <person name="Grossman A.R."/>
            <person name="Bhaya D."/>
            <person name="Cohan F.M."/>
            <person name="Kuhl M."/>
            <person name="Bryant D.A."/>
            <person name="Ward D.M."/>
        </authorList>
    </citation>
    <scope>NUCLEOTIDE SEQUENCE [LARGE SCALE GENOMIC DNA]</scope>
    <source>
        <strain evidence="10">OS</strain>
    </source>
</reference>
<dbReference type="InterPro" id="IPR002081">
    <property type="entry name" value="Cryptochrome/DNA_photolyase_1"/>
</dbReference>
<dbReference type="InterPro" id="IPR006050">
    <property type="entry name" value="DNA_photolyase_N"/>
</dbReference>
<keyword evidence="5 8" id="KW-0157">Chromophore</keyword>
<evidence type="ECO:0000313" key="11">
    <source>
        <dbReference type="Proteomes" id="UP000266389"/>
    </source>
</evidence>
<evidence type="ECO:0000259" key="9">
    <source>
        <dbReference type="PROSITE" id="PS51645"/>
    </source>
</evidence>
<comment type="similarity">
    <text evidence="1 8">Belongs to the DNA photolyase class-1 family.</text>
</comment>
<comment type="caution">
    <text evidence="10">The sequence shown here is derived from an EMBL/GenBank/DDBJ whole genome shotgun (WGS) entry which is preliminary data.</text>
</comment>
<sequence>MAQRSLVWFRNDLRLHDHEALTAALAESSDILLLYCFDERQFGKLPSGFPKTGKFRAKFLIESVEHLRQAVRERGGELLVRMGKPEQIIADLAGALGITSVYFHQEATSEEQYVESALRQNLNALGVRTREFWGSTLYHKSDLPMSIEALPDVFTNFRKQVEKHAQVRPLFPTPTRLKHFADVEAGEVPTLQGLGLEEPQPDVRAVMTFKGGESQGLQRLHEYIWQKDLLKTYKDTRNGLIGADYSSKLSPWLANGCLSPRKVYEEVKKYEAQRIANDSTYWLIFELLWRDYFRFIALKYGNRIFHKFGIKGKPREWSHDREAFERWVVGKTGQPFIDANMRELAATGFMSNRGRQNVASYLVHDLNVDWRWGAEYFESVLIDYDVCSNYGNWNYVAGIGNDPREDRYFNPKRQAALYDPKAEFIKRWIPELSSWDAKRLIEADSLEYT</sequence>
<feature type="binding site" evidence="6">
    <location>
        <begin position="286"/>
        <end position="293"/>
    </location>
    <ligand>
        <name>FAD</name>
        <dbReference type="ChEBI" id="CHEBI:57692"/>
    </ligand>
</feature>
<dbReference type="InterPro" id="IPR036134">
    <property type="entry name" value="Crypto/Photolyase_FAD-like_sf"/>
</dbReference>
<dbReference type="PANTHER" id="PTHR11455:SF22">
    <property type="entry name" value="CRYPTOCHROME DASH"/>
    <property type="match status" value="1"/>
</dbReference>
<evidence type="ECO:0000313" key="10">
    <source>
        <dbReference type="EMBL" id="RFM22882.1"/>
    </source>
</evidence>
<name>A0A395LW09_9BACT</name>
<accession>A0A395LW09</accession>
<evidence type="ECO:0000256" key="3">
    <source>
        <dbReference type="ARBA" id="ARBA00022630"/>
    </source>
</evidence>
<comment type="cofactor">
    <cofactor evidence="6 8">
        <name>FAD</name>
        <dbReference type="ChEBI" id="CHEBI:57692"/>
    </cofactor>
    <text evidence="6 8">Binds 1 FAD per subunit.</text>
</comment>
<evidence type="ECO:0000256" key="1">
    <source>
        <dbReference type="ARBA" id="ARBA00005862"/>
    </source>
</evidence>
<feature type="site" description="Electron transfer via tryptophanyl radical" evidence="7">
    <location>
        <position position="370"/>
    </location>
</feature>
<dbReference type="GO" id="GO:0003904">
    <property type="term" value="F:deoxyribodipyrimidine photo-lyase activity"/>
    <property type="evidence" value="ECO:0007669"/>
    <property type="project" value="TreeGrafter"/>
</dbReference>
<dbReference type="Gene3D" id="3.40.50.620">
    <property type="entry name" value="HUPs"/>
    <property type="match status" value="1"/>
</dbReference>
<protein>
    <recommendedName>
        <fullName evidence="2 8">Cryptochrome DASH</fullName>
    </recommendedName>
</protein>
<comment type="function">
    <text evidence="8">May have a photoreceptor function.</text>
</comment>
<evidence type="ECO:0000256" key="8">
    <source>
        <dbReference type="RuleBase" id="RU367151"/>
    </source>
</evidence>
<dbReference type="GO" id="GO:0003677">
    <property type="term" value="F:DNA binding"/>
    <property type="evidence" value="ECO:0007669"/>
    <property type="project" value="TreeGrafter"/>
</dbReference>
<dbReference type="InterPro" id="IPR036155">
    <property type="entry name" value="Crypto/Photolyase_N_sf"/>
</dbReference>
<evidence type="ECO:0000256" key="2">
    <source>
        <dbReference type="ARBA" id="ARBA00017881"/>
    </source>
</evidence>
<dbReference type="Pfam" id="PF00875">
    <property type="entry name" value="DNA_photolyase"/>
    <property type="match status" value="1"/>
</dbReference>
<dbReference type="SUPFAM" id="SSF52425">
    <property type="entry name" value="Cryptochrome/photolyase, N-terminal domain"/>
    <property type="match status" value="1"/>
</dbReference>
<organism evidence="10 11">
    <name type="scientific">Candidatus Thermochlorobacter aerophilus</name>
    <dbReference type="NCBI Taxonomy" id="1868324"/>
    <lineage>
        <taxon>Bacteria</taxon>
        <taxon>Pseudomonadati</taxon>
        <taxon>Chlorobiota</taxon>
        <taxon>Chlorobiia</taxon>
        <taxon>Chlorobiales</taxon>
        <taxon>Candidatus Thermochlorobacteriaceae</taxon>
        <taxon>Candidatus Thermochlorobacter</taxon>
    </lineage>
</organism>
<dbReference type="PROSITE" id="PS51645">
    <property type="entry name" value="PHR_CRY_ALPHA_BETA"/>
    <property type="match status" value="1"/>
</dbReference>
<keyword evidence="3 6" id="KW-0285">Flavoprotein</keyword>
<dbReference type="GO" id="GO:0071949">
    <property type="term" value="F:FAD binding"/>
    <property type="evidence" value="ECO:0007669"/>
    <property type="project" value="TreeGrafter"/>
</dbReference>
<evidence type="ECO:0000256" key="7">
    <source>
        <dbReference type="PIRSR" id="PIRSR602081-2"/>
    </source>
</evidence>
<dbReference type="SUPFAM" id="SSF48173">
    <property type="entry name" value="Cryptochrome/photolyase FAD-binding domain"/>
    <property type="match status" value="1"/>
</dbReference>
<feature type="domain" description="Photolyase/cryptochrome alpha/beta" evidence="9">
    <location>
        <begin position="3"/>
        <end position="137"/>
    </location>
</feature>
<feature type="site" description="Electron transfer via tryptophanyl radical" evidence="7">
    <location>
        <position position="317"/>
    </location>
</feature>
<feature type="binding site" evidence="6">
    <location>
        <begin position="246"/>
        <end position="250"/>
    </location>
    <ligand>
        <name>FAD</name>
        <dbReference type="ChEBI" id="CHEBI:57692"/>
    </ligand>
</feature>
<proteinExistence type="inferred from homology"/>
<feature type="binding site" evidence="6">
    <location>
        <position position="233"/>
    </location>
    <ligand>
        <name>FAD</name>
        <dbReference type="ChEBI" id="CHEBI:57692"/>
    </ligand>
</feature>